<evidence type="ECO:0000313" key="2">
    <source>
        <dbReference type="Proteomes" id="UP000182229"/>
    </source>
</evidence>
<protein>
    <submittedName>
        <fullName evidence="1">Uncharacterized protein</fullName>
    </submittedName>
</protein>
<accession>A0A1L9BGG0</accession>
<dbReference type="EMBL" id="MPIN01000002">
    <property type="protein sequence ID" value="OJH41315.1"/>
    <property type="molecule type" value="Genomic_DNA"/>
</dbReference>
<keyword evidence="2" id="KW-1185">Reference proteome</keyword>
<sequence>MREIAWGTVAHCSTIGTFATLGATTFAVSPIDVTSLVWMLRDGVGFSVARGSNLLSLYKPECATFTGNSLHE</sequence>
<dbReference type="AlphaFoldDB" id="A0A1L9BGG0"/>
<dbReference type="Proteomes" id="UP000182229">
    <property type="component" value="Unassembled WGS sequence"/>
</dbReference>
<evidence type="ECO:0000313" key="1">
    <source>
        <dbReference type="EMBL" id="OJH41315.1"/>
    </source>
</evidence>
<reference evidence="2" key="1">
    <citation type="submission" date="2016-11" db="EMBL/GenBank/DDBJ databases">
        <authorList>
            <person name="Shukria A."/>
            <person name="Stevens D.C."/>
        </authorList>
    </citation>
    <scope>NUCLEOTIDE SEQUENCE [LARGE SCALE GENOMIC DNA]</scope>
    <source>
        <strain evidence="2">Cbfe23</strain>
    </source>
</reference>
<gene>
    <name evidence="1" type="ORF">BON30_10620</name>
</gene>
<organism evidence="1 2">
    <name type="scientific">Cystobacter ferrugineus</name>
    <dbReference type="NCBI Taxonomy" id="83449"/>
    <lineage>
        <taxon>Bacteria</taxon>
        <taxon>Pseudomonadati</taxon>
        <taxon>Myxococcota</taxon>
        <taxon>Myxococcia</taxon>
        <taxon>Myxococcales</taxon>
        <taxon>Cystobacterineae</taxon>
        <taxon>Archangiaceae</taxon>
        <taxon>Cystobacter</taxon>
    </lineage>
</organism>
<reference evidence="1 2" key="2">
    <citation type="submission" date="2016-12" db="EMBL/GenBank/DDBJ databases">
        <title>Draft Genome Sequence of Cystobacter ferrugineus Strain Cbfe23.</title>
        <authorList>
            <person name="Akbar S."/>
            <person name="Dowd S.E."/>
            <person name="Stevens D.C."/>
        </authorList>
    </citation>
    <scope>NUCLEOTIDE SEQUENCE [LARGE SCALE GENOMIC DNA]</scope>
    <source>
        <strain evidence="1 2">Cbfe23</strain>
    </source>
</reference>
<proteinExistence type="predicted"/>
<comment type="caution">
    <text evidence="1">The sequence shown here is derived from an EMBL/GenBank/DDBJ whole genome shotgun (WGS) entry which is preliminary data.</text>
</comment>
<name>A0A1L9BGG0_9BACT</name>